<organism evidence="2 3">
    <name type="scientific">Phytophthora ramorum</name>
    <name type="common">Sudden oak death agent</name>
    <dbReference type="NCBI Taxonomy" id="164328"/>
    <lineage>
        <taxon>Eukaryota</taxon>
        <taxon>Sar</taxon>
        <taxon>Stramenopiles</taxon>
        <taxon>Oomycota</taxon>
        <taxon>Peronosporomycetes</taxon>
        <taxon>Peronosporales</taxon>
        <taxon>Peronosporaceae</taxon>
        <taxon>Phytophthora</taxon>
    </lineage>
</organism>
<protein>
    <submittedName>
        <fullName evidence="2">Uncharacterized protein</fullName>
    </submittedName>
</protein>
<reference evidence="2" key="2">
    <citation type="submission" date="2015-06" db="UniProtKB">
        <authorList>
            <consortium name="EnsemblProtists"/>
        </authorList>
    </citation>
    <scope>IDENTIFICATION</scope>
    <source>
        <strain evidence="2">Pr102</strain>
    </source>
</reference>
<name>H3GK84_PHYRM</name>
<dbReference type="GeneID" id="94217513"/>
<dbReference type="VEuPathDB" id="FungiDB:KRP23_11249"/>
<evidence type="ECO:0000256" key="1">
    <source>
        <dbReference type="SAM" id="Coils"/>
    </source>
</evidence>
<sequence>MQMQHMRVGRAPQVPVPPVSAAPLEISREMRQQLRVTRHRAFERLQENAQWTRQLLDGADVEVETPKGLQASTVLLQTQIEAKKQAAEELERQLMQRQETTFEDMMTTLKAAGDAAALKLCEEKVAAQKTQLLPTKQRKMEIVRL</sequence>
<dbReference type="VEuPathDB" id="FungiDB:KRP22_11519"/>
<dbReference type="RefSeq" id="XP_067741061.1">
    <property type="nucleotide sequence ID" value="XM_067881780.1"/>
</dbReference>
<feature type="coiled-coil region" evidence="1">
    <location>
        <begin position="73"/>
        <end position="100"/>
    </location>
</feature>
<dbReference type="Proteomes" id="UP000005238">
    <property type="component" value="Unassembled WGS sequence"/>
</dbReference>
<proteinExistence type="predicted"/>
<keyword evidence="3" id="KW-1185">Reference proteome</keyword>
<dbReference type="HOGENOM" id="CLU_129584_0_0_1"/>
<dbReference type="OrthoDB" id="124376at2759"/>
<keyword evidence="1" id="KW-0175">Coiled coil</keyword>
<dbReference type="InParanoid" id="H3GK84"/>
<reference evidence="3" key="1">
    <citation type="journal article" date="2006" name="Science">
        <title>Phytophthora genome sequences uncover evolutionary origins and mechanisms of pathogenesis.</title>
        <authorList>
            <person name="Tyler B.M."/>
            <person name="Tripathy S."/>
            <person name="Zhang X."/>
            <person name="Dehal P."/>
            <person name="Jiang R.H."/>
            <person name="Aerts A."/>
            <person name="Arredondo F.D."/>
            <person name="Baxter L."/>
            <person name="Bensasson D."/>
            <person name="Beynon J.L."/>
            <person name="Chapman J."/>
            <person name="Damasceno C.M."/>
            <person name="Dorrance A.E."/>
            <person name="Dou D."/>
            <person name="Dickerman A.W."/>
            <person name="Dubchak I.L."/>
            <person name="Garbelotto M."/>
            <person name="Gijzen M."/>
            <person name="Gordon S.G."/>
            <person name="Govers F."/>
            <person name="Grunwald N.J."/>
            <person name="Huang W."/>
            <person name="Ivors K.L."/>
            <person name="Jones R.W."/>
            <person name="Kamoun S."/>
            <person name="Krampis K."/>
            <person name="Lamour K.H."/>
            <person name="Lee M.K."/>
            <person name="McDonald W.H."/>
            <person name="Medina M."/>
            <person name="Meijer H.J."/>
            <person name="Nordberg E.K."/>
            <person name="Maclean D.J."/>
            <person name="Ospina-Giraldo M.D."/>
            <person name="Morris P.F."/>
            <person name="Phuntumart V."/>
            <person name="Putnam N.H."/>
            <person name="Rash S."/>
            <person name="Rose J.K."/>
            <person name="Sakihama Y."/>
            <person name="Salamov A.A."/>
            <person name="Savidor A."/>
            <person name="Scheuring C.F."/>
            <person name="Smith B.M."/>
            <person name="Sobral B.W."/>
            <person name="Terry A."/>
            <person name="Torto-Alalibo T.A."/>
            <person name="Win J."/>
            <person name="Xu Z."/>
            <person name="Zhang H."/>
            <person name="Grigoriev I.V."/>
            <person name="Rokhsar D.S."/>
            <person name="Boore J.L."/>
        </authorList>
    </citation>
    <scope>NUCLEOTIDE SEQUENCE [LARGE SCALE GENOMIC DNA]</scope>
    <source>
        <strain evidence="3">Pr102</strain>
    </source>
</reference>
<dbReference type="EnsemblProtists" id="Phyra76649">
    <property type="protein sequence ID" value="Phyra76649"/>
    <property type="gene ID" value="Phyra76649"/>
</dbReference>
<dbReference type="EMBL" id="DS566016">
    <property type="status" value="NOT_ANNOTATED_CDS"/>
    <property type="molecule type" value="Genomic_DNA"/>
</dbReference>
<evidence type="ECO:0000313" key="3">
    <source>
        <dbReference type="Proteomes" id="UP000005238"/>
    </source>
</evidence>
<dbReference type="OMA" id="MQMQQVR"/>
<accession>H3GK84</accession>
<dbReference type="eggNOG" id="ENOG502SD13">
    <property type="taxonomic scope" value="Eukaryota"/>
</dbReference>
<evidence type="ECO:0000313" key="2">
    <source>
        <dbReference type="EnsemblProtists" id="Phyra76649"/>
    </source>
</evidence>
<dbReference type="AlphaFoldDB" id="H3GK84"/>